<dbReference type="AlphaFoldDB" id="A0A5N6PHD1"/>
<protein>
    <submittedName>
        <fullName evidence="1">Uncharacterized protein</fullName>
    </submittedName>
</protein>
<proteinExistence type="predicted"/>
<dbReference type="Proteomes" id="UP000326396">
    <property type="component" value="Linkage Group LG12"/>
</dbReference>
<name>A0A5N6PHD1_9ASTR</name>
<comment type="caution">
    <text evidence="1">The sequence shown here is derived from an EMBL/GenBank/DDBJ whole genome shotgun (WGS) entry which is preliminary data.</text>
</comment>
<evidence type="ECO:0000313" key="2">
    <source>
        <dbReference type="Proteomes" id="UP000326396"/>
    </source>
</evidence>
<reference evidence="1 2" key="1">
    <citation type="submission" date="2019-05" db="EMBL/GenBank/DDBJ databases">
        <title>Mikania micrantha, genome provides insights into the molecular mechanism of rapid growth.</title>
        <authorList>
            <person name="Liu B."/>
        </authorList>
    </citation>
    <scope>NUCLEOTIDE SEQUENCE [LARGE SCALE GENOMIC DNA]</scope>
    <source>
        <strain evidence="1">NLD-2019</strain>
        <tissue evidence="1">Leaf</tissue>
    </source>
</reference>
<dbReference type="PANTHER" id="PTHR32278:SF135">
    <property type="entry name" value="F-BOX PROTEIN PP2-B12"/>
    <property type="match status" value="1"/>
</dbReference>
<accession>A0A5N6PHD1</accession>
<dbReference type="InterPro" id="IPR025886">
    <property type="entry name" value="PP2-like"/>
</dbReference>
<dbReference type="Pfam" id="PF14299">
    <property type="entry name" value="PP2"/>
    <property type="match status" value="1"/>
</dbReference>
<gene>
    <name evidence="1" type="ORF">E3N88_08835</name>
</gene>
<sequence>MDGDEEWDWERLDHDLNLPKEYAELLMAVIPPLTYKSLDELKVILSKGVLLHEGKRAEHEVLEDERVNMQPISDLDSDWEQHLPNDCEEIIKWSEDGVQWTTKKELHSLLCKGFSIKNGGEWFFLAKNGKKCYMLPAGAALIDTQWSWRPLTGSRFKLEAYNPIKKCVHIECKIKTRILSPQETYACYLVYKLPEDHSEFDAPLKVRDKDFDKEDWDDINYNHEHLRKEGWEETDYRFIFLVRPPETPFIGRKVDQLSSNRSLSRSKLKGLPRPRADGWMEVQVWEFQTRTSPEMILMRVDLVSAINILLKGLIVQGIEFRPV</sequence>
<keyword evidence="2" id="KW-1185">Reference proteome</keyword>
<evidence type="ECO:0000313" key="1">
    <source>
        <dbReference type="EMBL" id="KAD6454129.1"/>
    </source>
</evidence>
<dbReference type="PANTHER" id="PTHR32278">
    <property type="entry name" value="F-BOX DOMAIN-CONTAINING PROTEIN"/>
    <property type="match status" value="1"/>
</dbReference>
<dbReference type="EMBL" id="SZYD01000004">
    <property type="protein sequence ID" value="KAD6454129.1"/>
    <property type="molecule type" value="Genomic_DNA"/>
</dbReference>
<dbReference type="OrthoDB" id="1918565at2759"/>
<organism evidence="1 2">
    <name type="scientific">Mikania micrantha</name>
    <name type="common">bitter vine</name>
    <dbReference type="NCBI Taxonomy" id="192012"/>
    <lineage>
        <taxon>Eukaryota</taxon>
        <taxon>Viridiplantae</taxon>
        <taxon>Streptophyta</taxon>
        <taxon>Embryophyta</taxon>
        <taxon>Tracheophyta</taxon>
        <taxon>Spermatophyta</taxon>
        <taxon>Magnoliopsida</taxon>
        <taxon>eudicotyledons</taxon>
        <taxon>Gunneridae</taxon>
        <taxon>Pentapetalae</taxon>
        <taxon>asterids</taxon>
        <taxon>campanulids</taxon>
        <taxon>Asterales</taxon>
        <taxon>Asteraceae</taxon>
        <taxon>Asteroideae</taxon>
        <taxon>Heliantheae alliance</taxon>
        <taxon>Eupatorieae</taxon>
        <taxon>Mikania</taxon>
    </lineage>
</organism>